<dbReference type="InterPro" id="IPR047817">
    <property type="entry name" value="ABC2_TM_bact-type"/>
</dbReference>
<feature type="transmembrane region" description="Helical" evidence="6">
    <location>
        <begin position="164"/>
        <end position="188"/>
    </location>
</feature>
<sequence length="279" mass="29790">MSTALALTHHEARHTRVGRAGWFTQAAQVLRRWLISSLRQAWGPVMSLIQPVIWIVLFGAVFSTLGDLPQFSAATGAGGYIDYLVPGILMMTVLYSGAWAGTGYIDDIGSGVMDQYLTSPVHRSAIISGQLAQQLIINLAQSLVVLGIGWLAGARYSGGLGGMLITLGVATLLATIFCCASTAVALISRSQIALISLSQLIVLPATFLSTTMMPADLMPVWVQDVARWNPMNWAVELGRGGLTGEYPAAGWWQAGGLAVLAALAFLWAVRSIRAYQRSV</sequence>
<feature type="transmembrane region" description="Helical" evidence="6">
    <location>
        <begin position="200"/>
        <end position="222"/>
    </location>
</feature>
<keyword evidence="6" id="KW-0813">Transport</keyword>
<evidence type="ECO:0000313" key="9">
    <source>
        <dbReference type="Proteomes" id="UP001501407"/>
    </source>
</evidence>
<organism evidence="8 9">
    <name type="scientific">Microbacterium yannicii</name>
    <dbReference type="NCBI Taxonomy" id="671622"/>
    <lineage>
        <taxon>Bacteria</taxon>
        <taxon>Bacillati</taxon>
        <taxon>Actinomycetota</taxon>
        <taxon>Actinomycetes</taxon>
        <taxon>Micrococcales</taxon>
        <taxon>Microbacteriaceae</taxon>
        <taxon>Microbacterium</taxon>
    </lineage>
</organism>
<dbReference type="PROSITE" id="PS51012">
    <property type="entry name" value="ABC_TM2"/>
    <property type="match status" value="1"/>
</dbReference>
<protein>
    <recommendedName>
        <fullName evidence="6">Transport permease protein</fullName>
    </recommendedName>
</protein>
<dbReference type="EMBL" id="BAABKZ010000001">
    <property type="protein sequence ID" value="GAA5089094.1"/>
    <property type="molecule type" value="Genomic_DNA"/>
</dbReference>
<keyword evidence="3 6" id="KW-1133">Transmembrane helix</keyword>
<keyword evidence="2 6" id="KW-0812">Transmembrane</keyword>
<gene>
    <name evidence="8" type="ORF">GCM10025760_12490</name>
</gene>
<dbReference type="InterPro" id="IPR013525">
    <property type="entry name" value="ABC2_TM"/>
</dbReference>
<keyword evidence="6" id="KW-1003">Cell membrane</keyword>
<keyword evidence="9" id="KW-1185">Reference proteome</keyword>
<comment type="similarity">
    <text evidence="6">Belongs to the ABC-2 integral membrane protein family.</text>
</comment>
<dbReference type="PANTHER" id="PTHR43229:SF2">
    <property type="entry name" value="NODULATION PROTEIN J"/>
    <property type="match status" value="1"/>
</dbReference>
<dbReference type="Pfam" id="PF01061">
    <property type="entry name" value="ABC2_membrane"/>
    <property type="match status" value="1"/>
</dbReference>
<evidence type="ECO:0000256" key="4">
    <source>
        <dbReference type="ARBA" id="ARBA00023136"/>
    </source>
</evidence>
<accession>A0ABP9M1M0</accession>
<feature type="transmembrane region" description="Helical" evidence="6">
    <location>
        <begin position="83"/>
        <end position="105"/>
    </location>
</feature>
<name>A0ABP9M1M0_9MICO</name>
<evidence type="ECO:0000256" key="6">
    <source>
        <dbReference type="RuleBase" id="RU361157"/>
    </source>
</evidence>
<dbReference type="RefSeq" id="WP_194413059.1">
    <property type="nucleotide sequence ID" value="NZ_BAABKZ010000001.1"/>
</dbReference>
<feature type="transmembrane region" description="Helical" evidence="6">
    <location>
        <begin position="41"/>
        <end position="63"/>
    </location>
</feature>
<evidence type="ECO:0000256" key="3">
    <source>
        <dbReference type="ARBA" id="ARBA00022989"/>
    </source>
</evidence>
<feature type="transmembrane region" description="Helical" evidence="6">
    <location>
        <begin position="135"/>
        <end position="152"/>
    </location>
</feature>
<keyword evidence="4 6" id="KW-0472">Membrane</keyword>
<keyword evidence="5" id="KW-0046">Antibiotic resistance</keyword>
<dbReference type="PIRSF" id="PIRSF006648">
    <property type="entry name" value="DrrB"/>
    <property type="match status" value="1"/>
</dbReference>
<proteinExistence type="inferred from homology"/>
<comment type="subcellular location">
    <subcellularLocation>
        <location evidence="6">Cell membrane</location>
        <topology evidence="6">Multi-pass membrane protein</topology>
    </subcellularLocation>
    <subcellularLocation>
        <location evidence="1">Membrane</location>
        <topology evidence="1">Multi-pass membrane protein</topology>
    </subcellularLocation>
</comment>
<dbReference type="InterPro" id="IPR051784">
    <property type="entry name" value="Nod_factor_ABC_transporter"/>
</dbReference>
<evidence type="ECO:0000256" key="2">
    <source>
        <dbReference type="ARBA" id="ARBA00022692"/>
    </source>
</evidence>
<evidence type="ECO:0000259" key="7">
    <source>
        <dbReference type="PROSITE" id="PS51012"/>
    </source>
</evidence>
<comment type="caution">
    <text evidence="8">The sequence shown here is derived from an EMBL/GenBank/DDBJ whole genome shotgun (WGS) entry which is preliminary data.</text>
</comment>
<reference evidence="9" key="1">
    <citation type="journal article" date="2019" name="Int. J. Syst. Evol. Microbiol.">
        <title>The Global Catalogue of Microorganisms (GCM) 10K type strain sequencing project: providing services to taxonomists for standard genome sequencing and annotation.</title>
        <authorList>
            <consortium name="The Broad Institute Genomics Platform"/>
            <consortium name="The Broad Institute Genome Sequencing Center for Infectious Disease"/>
            <person name="Wu L."/>
            <person name="Ma J."/>
        </authorList>
    </citation>
    <scope>NUCLEOTIDE SEQUENCE [LARGE SCALE GENOMIC DNA]</scope>
    <source>
        <strain evidence="9">JCM 18959</strain>
    </source>
</reference>
<dbReference type="PANTHER" id="PTHR43229">
    <property type="entry name" value="NODULATION PROTEIN J"/>
    <property type="match status" value="1"/>
</dbReference>
<dbReference type="InterPro" id="IPR000412">
    <property type="entry name" value="ABC_2_transport"/>
</dbReference>
<evidence type="ECO:0000256" key="1">
    <source>
        <dbReference type="ARBA" id="ARBA00004141"/>
    </source>
</evidence>
<dbReference type="Proteomes" id="UP001501407">
    <property type="component" value="Unassembled WGS sequence"/>
</dbReference>
<feature type="transmembrane region" description="Helical" evidence="6">
    <location>
        <begin position="250"/>
        <end position="269"/>
    </location>
</feature>
<evidence type="ECO:0000256" key="5">
    <source>
        <dbReference type="ARBA" id="ARBA00023251"/>
    </source>
</evidence>
<evidence type="ECO:0000313" key="8">
    <source>
        <dbReference type="EMBL" id="GAA5089094.1"/>
    </source>
</evidence>
<feature type="domain" description="ABC transmembrane type-2" evidence="7">
    <location>
        <begin position="42"/>
        <end position="278"/>
    </location>
</feature>